<protein>
    <recommendedName>
        <fullName evidence="6">Probable membrane transporter protein</fullName>
    </recommendedName>
</protein>
<dbReference type="PANTHER" id="PTHR43701:SF2">
    <property type="entry name" value="MEMBRANE TRANSPORTER PROTEIN YJNA-RELATED"/>
    <property type="match status" value="1"/>
</dbReference>
<proteinExistence type="inferred from homology"/>
<reference evidence="7 8" key="1">
    <citation type="journal article" date="2011" name="J. Bacteriol.">
        <title>Complete genome sequence of seawater bacterium Glaciecola nitratireducens FR1064T.</title>
        <authorList>
            <person name="Bian F."/>
            <person name="Qin Q.L."/>
            <person name="Xie B.B."/>
            <person name="Shu Y.L."/>
            <person name="Zhang X.Y."/>
            <person name="Yu Y."/>
            <person name="Chen B."/>
            <person name="Chen X.L."/>
            <person name="Zhou B.C."/>
            <person name="Zhang Y.Z."/>
        </authorList>
    </citation>
    <scope>NUCLEOTIDE SEQUENCE [LARGE SCALE GENOMIC DNA]</scope>
    <source>
        <strain evidence="8">JCM 12485 / KCTC 12276 / FR1064</strain>
    </source>
</reference>
<feature type="transmembrane region" description="Helical" evidence="6">
    <location>
        <begin position="6"/>
        <end position="37"/>
    </location>
</feature>
<keyword evidence="4 6" id="KW-1133">Transmembrane helix</keyword>
<comment type="subcellular location">
    <subcellularLocation>
        <location evidence="6">Cell membrane</location>
        <topology evidence="6">Multi-pass membrane protein</topology>
    </subcellularLocation>
    <subcellularLocation>
        <location evidence="1">Membrane</location>
        <topology evidence="1">Multi-pass membrane protein</topology>
    </subcellularLocation>
</comment>
<dbReference type="InterPro" id="IPR051598">
    <property type="entry name" value="TSUP/Inactive_protease-like"/>
</dbReference>
<dbReference type="EMBL" id="CP003060">
    <property type="protein sequence ID" value="AEP29455.1"/>
    <property type="molecule type" value="Genomic_DNA"/>
</dbReference>
<feature type="transmembrane region" description="Helical" evidence="6">
    <location>
        <begin position="245"/>
        <end position="262"/>
    </location>
</feature>
<dbReference type="KEGG" id="gni:GNIT_1331"/>
<dbReference type="InterPro" id="IPR002781">
    <property type="entry name" value="TM_pro_TauE-like"/>
</dbReference>
<feature type="transmembrane region" description="Helical" evidence="6">
    <location>
        <begin position="212"/>
        <end position="233"/>
    </location>
</feature>
<evidence type="ECO:0000313" key="8">
    <source>
        <dbReference type="Proteomes" id="UP000009282"/>
    </source>
</evidence>
<dbReference type="Proteomes" id="UP000009282">
    <property type="component" value="Chromosome"/>
</dbReference>
<evidence type="ECO:0000256" key="4">
    <source>
        <dbReference type="ARBA" id="ARBA00022989"/>
    </source>
</evidence>
<feature type="transmembrane region" description="Helical" evidence="6">
    <location>
        <begin position="144"/>
        <end position="177"/>
    </location>
</feature>
<dbReference type="AlphaFoldDB" id="G4QGD0"/>
<feature type="transmembrane region" description="Helical" evidence="6">
    <location>
        <begin position="184"/>
        <end position="206"/>
    </location>
</feature>
<dbReference type="STRING" id="1085623.GNIT_1331"/>
<dbReference type="eggNOG" id="COG0730">
    <property type="taxonomic scope" value="Bacteria"/>
</dbReference>
<comment type="similarity">
    <text evidence="2 6">Belongs to the 4-toluene sulfonate uptake permease (TSUP) (TC 2.A.102) family.</text>
</comment>
<evidence type="ECO:0000256" key="5">
    <source>
        <dbReference type="ARBA" id="ARBA00023136"/>
    </source>
</evidence>
<dbReference type="GO" id="GO:0005886">
    <property type="term" value="C:plasma membrane"/>
    <property type="evidence" value="ECO:0007669"/>
    <property type="project" value="UniProtKB-SubCell"/>
</dbReference>
<dbReference type="Pfam" id="PF01925">
    <property type="entry name" value="TauE"/>
    <property type="match status" value="1"/>
</dbReference>
<dbReference type="PANTHER" id="PTHR43701">
    <property type="entry name" value="MEMBRANE TRANSPORTER PROTEIN MJ0441-RELATED"/>
    <property type="match status" value="1"/>
</dbReference>
<evidence type="ECO:0000256" key="6">
    <source>
        <dbReference type="RuleBase" id="RU363041"/>
    </source>
</evidence>
<keyword evidence="5 6" id="KW-0472">Membrane</keyword>
<dbReference type="HOGENOM" id="CLU_045498_5_0_6"/>
<dbReference type="RefSeq" id="WP_014108329.1">
    <property type="nucleotide sequence ID" value="NC_016041.1"/>
</dbReference>
<keyword evidence="3 6" id="KW-0812">Transmembrane</keyword>
<keyword evidence="8" id="KW-1185">Reference proteome</keyword>
<feature type="transmembrane region" description="Helical" evidence="6">
    <location>
        <begin position="71"/>
        <end position="89"/>
    </location>
</feature>
<sequence length="265" mass="28145">MMFEPTIWIGAILMGLSLGLLGSGGSILTVPLLVYIAHEPEKAAIAESLLIVGIVALTGSITQFLKRLVDFRLVVVFGLPSMLAAYFGAYLSQYVGAQVQMLIFASVMVLASGFMLRPISALPNSNNTPNSINSRVDDFTVLQYLLLIIAGIAVGTLAGLIGVGGGFLIVPALLFIAKATMRKAIATSLFIIAMQSFAGFMKYTYLQSTQELSLNVPLIILVTVCAVFGVLLGGKVVNKLPQARLKQVFGGALIPLSAFILYNNV</sequence>
<feature type="transmembrane region" description="Helical" evidence="6">
    <location>
        <begin position="101"/>
        <end position="119"/>
    </location>
</feature>
<name>G4QGD0_GLANF</name>
<feature type="transmembrane region" description="Helical" evidence="6">
    <location>
        <begin position="44"/>
        <end position="65"/>
    </location>
</feature>
<accession>G4QGD0</accession>
<gene>
    <name evidence="7" type="ordered locus">GNIT_1331</name>
</gene>
<keyword evidence="6" id="KW-1003">Cell membrane</keyword>
<evidence type="ECO:0000256" key="2">
    <source>
        <dbReference type="ARBA" id="ARBA00009142"/>
    </source>
</evidence>
<evidence type="ECO:0000256" key="1">
    <source>
        <dbReference type="ARBA" id="ARBA00004141"/>
    </source>
</evidence>
<evidence type="ECO:0000256" key="3">
    <source>
        <dbReference type="ARBA" id="ARBA00022692"/>
    </source>
</evidence>
<evidence type="ECO:0000313" key="7">
    <source>
        <dbReference type="EMBL" id="AEP29455.1"/>
    </source>
</evidence>
<organism evidence="7 8">
    <name type="scientific">Glaciecola nitratireducens (strain JCM 12485 / KCTC 12276 / FR1064)</name>
    <dbReference type="NCBI Taxonomy" id="1085623"/>
    <lineage>
        <taxon>Bacteria</taxon>
        <taxon>Pseudomonadati</taxon>
        <taxon>Pseudomonadota</taxon>
        <taxon>Gammaproteobacteria</taxon>
        <taxon>Alteromonadales</taxon>
        <taxon>Alteromonadaceae</taxon>
        <taxon>Brumicola</taxon>
    </lineage>
</organism>